<feature type="region of interest" description="Disordered" evidence="6">
    <location>
        <begin position="126"/>
        <end position="150"/>
    </location>
</feature>
<feature type="domain" description="TF-B3" evidence="7">
    <location>
        <begin position="181"/>
        <end position="289"/>
    </location>
</feature>
<organism evidence="8 9">
    <name type="scientific">Rhamnella rubrinervis</name>
    <dbReference type="NCBI Taxonomy" id="2594499"/>
    <lineage>
        <taxon>Eukaryota</taxon>
        <taxon>Viridiplantae</taxon>
        <taxon>Streptophyta</taxon>
        <taxon>Embryophyta</taxon>
        <taxon>Tracheophyta</taxon>
        <taxon>Spermatophyta</taxon>
        <taxon>Magnoliopsida</taxon>
        <taxon>eudicotyledons</taxon>
        <taxon>Gunneridae</taxon>
        <taxon>Pentapetalae</taxon>
        <taxon>rosids</taxon>
        <taxon>fabids</taxon>
        <taxon>Rosales</taxon>
        <taxon>Rhamnaceae</taxon>
        <taxon>rhamnoid group</taxon>
        <taxon>Rhamneae</taxon>
        <taxon>Rhamnella</taxon>
    </lineage>
</organism>
<gene>
    <name evidence="8" type="ORF">FNV43_RR00978</name>
</gene>
<evidence type="ECO:0000259" key="7">
    <source>
        <dbReference type="PROSITE" id="PS50863"/>
    </source>
</evidence>
<keyword evidence="4" id="KW-0804">Transcription</keyword>
<keyword evidence="5" id="KW-0539">Nucleus</keyword>
<keyword evidence="2" id="KW-0805">Transcription regulation</keyword>
<evidence type="ECO:0000256" key="2">
    <source>
        <dbReference type="ARBA" id="ARBA00023015"/>
    </source>
</evidence>
<comment type="subcellular location">
    <subcellularLocation>
        <location evidence="1">Nucleus</location>
    </subcellularLocation>
</comment>
<dbReference type="Gene3D" id="2.40.330.10">
    <property type="entry name" value="DNA-binding pseudobarrel domain"/>
    <property type="match status" value="2"/>
</dbReference>
<dbReference type="GO" id="GO:0003677">
    <property type="term" value="F:DNA binding"/>
    <property type="evidence" value="ECO:0007669"/>
    <property type="project" value="UniProtKB-KW"/>
</dbReference>
<evidence type="ECO:0000256" key="6">
    <source>
        <dbReference type="SAM" id="MobiDB-lite"/>
    </source>
</evidence>
<evidence type="ECO:0000313" key="9">
    <source>
        <dbReference type="Proteomes" id="UP000796880"/>
    </source>
</evidence>
<keyword evidence="3" id="KW-0238">DNA-binding</keyword>
<dbReference type="InterPro" id="IPR015300">
    <property type="entry name" value="DNA-bd_pseudobarrel_sf"/>
</dbReference>
<dbReference type="InterPro" id="IPR003340">
    <property type="entry name" value="B3_DNA-bd"/>
</dbReference>
<sequence length="292" mass="33394">MEAPQPASSSDVSSEFFKSLPRAYVNQLHEGLPEKVILNDETGKNSHVRLEKIDEDLYFTTGWAEFVRDHYLVGGDFLIFKYSGNSLFHVKIFGTDACKKKVLDHIDHGIGRGHDHVMKVKQENVEEGNEVTHNVETEKSTGPSKGFRGRKRKIATTNLQEQCRVQKKATKCSVSPTNYNPLHFAVTITYTYRYSLHVPKSFLKAAHDDDVEMKSDLLLRFNNKKNKWPVKMTIWKDGRCSMNGGWGEFMRNNNIKVNDKCVFKALLGDNIGTSNRICEEMQVHVVNQRVKN</sequence>
<dbReference type="SMART" id="SM01019">
    <property type="entry name" value="B3"/>
    <property type="match status" value="2"/>
</dbReference>
<protein>
    <recommendedName>
        <fullName evidence="7">TF-B3 domain-containing protein</fullName>
    </recommendedName>
</protein>
<proteinExistence type="predicted"/>
<dbReference type="InterPro" id="IPR050655">
    <property type="entry name" value="Plant_B3_domain"/>
</dbReference>
<dbReference type="CDD" id="cd10017">
    <property type="entry name" value="B3_DNA"/>
    <property type="match status" value="2"/>
</dbReference>
<dbReference type="GO" id="GO:0005634">
    <property type="term" value="C:nucleus"/>
    <property type="evidence" value="ECO:0007669"/>
    <property type="project" value="UniProtKB-SubCell"/>
</dbReference>
<evidence type="ECO:0000256" key="4">
    <source>
        <dbReference type="ARBA" id="ARBA00023163"/>
    </source>
</evidence>
<evidence type="ECO:0000256" key="5">
    <source>
        <dbReference type="ARBA" id="ARBA00023242"/>
    </source>
</evidence>
<dbReference type="SUPFAM" id="SSF101936">
    <property type="entry name" value="DNA-binding pseudobarrel domain"/>
    <property type="match status" value="2"/>
</dbReference>
<dbReference type="PANTHER" id="PTHR31920">
    <property type="entry name" value="B3 DOMAIN-CONTAINING"/>
    <property type="match status" value="1"/>
</dbReference>
<dbReference type="Proteomes" id="UP000796880">
    <property type="component" value="Unassembled WGS sequence"/>
</dbReference>
<dbReference type="PROSITE" id="PS50863">
    <property type="entry name" value="B3"/>
    <property type="match status" value="2"/>
</dbReference>
<reference evidence="8" key="1">
    <citation type="submission" date="2020-03" db="EMBL/GenBank/DDBJ databases">
        <title>A high-quality chromosome-level genome assembly of a woody plant with both climbing and erect habits, Rhamnella rubrinervis.</title>
        <authorList>
            <person name="Lu Z."/>
            <person name="Yang Y."/>
            <person name="Zhu X."/>
            <person name="Sun Y."/>
        </authorList>
    </citation>
    <scope>NUCLEOTIDE SEQUENCE</scope>
    <source>
        <strain evidence="8">BYM</strain>
        <tissue evidence="8">Leaf</tissue>
    </source>
</reference>
<evidence type="ECO:0000256" key="1">
    <source>
        <dbReference type="ARBA" id="ARBA00004123"/>
    </source>
</evidence>
<accession>A0A8K0HRN1</accession>
<evidence type="ECO:0000256" key="3">
    <source>
        <dbReference type="ARBA" id="ARBA00023125"/>
    </source>
</evidence>
<feature type="domain" description="TF-B3" evidence="7">
    <location>
        <begin position="3"/>
        <end position="96"/>
    </location>
</feature>
<name>A0A8K0HRN1_9ROSA</name>
<keyword evidence="9" id="KW-1185">Reference proteome</keyword>
<dbReference type="PANTHER" id="PTHR31920:SF135">
    <property type="entry name" value="B3 DOMAIN-CONTAINING PROTEIN OS03G0621600-RELATED"/>
    <property type="match status" value="1"/>
</dbReference>
<evidence type="ECO:0000313" key="8">
    <source>
        <dbReference type="EMBL" id="KAF3456328.1"/>
    </source>
</evidence>
<dbReference type="Pfam" id="PF02362">
    <property type="entry name" value="B3"/>
    <property type="match status" value="2"/>
</dbReference>
<dbReference type="AlphaFoldDB" id="A0A8K0HRN1"/>
<dbReference type="EMBL" id="VOIH02000001">
    <property type="protein sequence ID" value="KAF3456328.1"/>
    <property type="molecule type" value="Genomic_DNA"/>
</dbReference>
<comment type="caution">
    <text evidence="8">The sequence shown here is derived from an EMBL/GenBank/DDBJ whole genome shotgun (WGS) entry which is preliminary data.</text>
</comment>
<dbReference type="OrthoDB" id="1840387at2759"/>